<evidence type="ECO:0000256" key="1">
    <source>
        <dbReference type="ARBA" id="ARBA00004651"/>
    </source>
</evidence>
<feature type="transmembrane region" description="Helical" evidence="7">
    <location>
        <begin position="49"/>
        <end position="67"/>
    </location>
</feature>
<dbReference type="InterPro" id="IPR020846">
    <property type="entry name" value="MFS_dom"/>
</dbReference>
<evidence type="ECO:0000259" key="8">
    <source>
        <dbReference type="PROSITE" id="PS50850"/>
    </source>
</evidence>
<dbReference type="Proteomes" id="UP001487305">
    <property type="component" value="Unassembled WGS sequence"/>
</dbReference>
<feature type="transmembrane region" description="Helical" evidence="7">
    <location>
        <begin position="141"/>
        <end position="163"/>
    </location>
</feature>
<feature type="transmembrane region" description="Helical" evidence="7">
    <location>
        <begin position="340"/>
        <end position="367"/>
    </location>
</feature>
<comment type="subcellular location">
    <subcellularLocation>
        <location evidence="1">Cell membrane</location>
        <topology evidence="1">Multi-pass membrane protein</topology>
    </subcellularLocation>
</comment>
<dbReference type="RefSeq" id="WP_349227583.1">
    <property type="nucleotide sequence ID" value="NZ_JBBNOP010000008.1"/>
</dbReference>
<keyword evidence="4 7" id="KW-0812">Transmembrane</keyword>
<dbReference type="InterPro" id="IPR011701">
    <property type="entry name" value="MFS"/>
</dbReference>
<feature type="transmembrane region" description="Helical" evidence="7">
    <location>
        <begin position="257"/>
        <end position="277"/>
    </location>
</feature>
<dbReference type="SUPFAM" id="SSF103473">
    <property type="entry name" value="MFS general substrate transporter"/>
    <property type="match status" value="1"/>
</dbReference>
<accession>A0ABV1JGZ0</accession>
<feature type="transmembrane region" description="Helical" evidence="7">
    <location>
        <begin position="79"/>
        <end position="98"/>
    </location>
</feature>
<protein>
    <submittedName>
        <fullName evidence="9">MFS transporter</fullName>
    </submittedName>
</protein>
<dbReference type="EMBL" id="JBBNOP010000008">
    <property type="protein sequence ID" value="MEQ3363302.1"/>
    <property type="molecule type" value="Genomic_DNA"/>
</dbReference>
<keyword evidence="3" id="KW-0813">Transport</keyword>
<proteinExistence type="inferred from homology"/>
<evidence type="ECO:0000313" key="10">
    <source>
        <dbReference type="Proteomes" id="UP001487305"/>
    </source>
</evidence>
<feature type="transmembrane region" description="Helical" evidence="7">
    <location>
        <begin position="309"/>
        <end position="328"/>
    </location>
</feature>
<name>A0ABV1JGZ0_9ACTN</name>
<evidence type="ECO:0000256" key="2">
    <source>
        <dbReference type="ARBA" id="ARBA00008335"/>
    </source>
</evidence>
<organism evidence="9 10">
    <name type="scientific">Raoultibacter massiliensis</name>
    <dbReference type="NCBI Taxonomy" id="1852371"/>
    <lineage>
        <taxon>Bacteria</taxon>
        <taxon>Bacillati</taxon>
        <taxon>Actinomycetota</taxon>
        <taxon>Coriobacteriia</taxon>
        <taxon>Eggerthellales</taxon>
        <taxon>Eggerthellaceae</taxon>
        <taxon>Raoultibacter</taxon>
    </lineage>
</organism>
<dbReference type="Gene3D" id="1.20.1250.20">
    <property type="entry name" value="MFS general substrate transporter like domains"/>
    <property type="match status" value="2"/>
</dbReference>
<evidence type="ECO:0000313" key="9">
    <source>
        <dbReference type="EMBL" id="MEQ3363302.1"/>
    </source>
</evidence>
<feature type="transmembrane region" description="Helical" evidence="7">
    <location>
        <begin position="373"/>
        <end position="396"/>
    </location>
</feature>
<dbReference type="PANTHER" id="PTHR23514">
    <property type="entry name" value="BYPASS OF STOP CODON PROTEIN 6"/>
    <property type="match status" value="1"/>
</dbReference>
<keyword evidence="6 7" id="KW-0472">Membrane</keyword>
<feature type="domain" description="Major facilitator superfamily (MFS) profile" evidence="8">
    <location>
        <begin position="13"/>
        <end position="399"/>
    </location>
</feature>
<sequence length="411" mass="43072">MEEKSKTGNAWVNFILIFIMGAVFAIGFFKVPPAMGSLMEYFQCGLSEAGWFMSACSVAGTIIAFITGMIQTKIGPKGMLIAALVCMALDSLIGVLAPNVEIFILSRFIGGLGNGFLATAGPTLIALLFKDPAKRGIPNSIWACWTAAGSLIMLNSFAAILSATGSWQGVWWVCLVINAIALVVTIFFIRIDHTEEMAMVSASDDVKPWAGLTSLNSWLLVIIFACFAFVFSVWSAMAPTFLQTPLVGMDMAAANSVSSITTITGIIGSLIIGVVLSKVKNQPLVLVGTMVLCTIAGVIQFIFTGQTMIIVVAVLVGLFTNIVPPALFSNAQWAAKTPAGVALVMAALPIGSNFGGIPAAPIAGAIVESTGNWAMVAVPLGIVGVIGLICAIVFMIRCGKFAVASQTKEIQ</sequence>
<dbReference type="CDD" id="cd06174">
    <property type="entry name" value="MFS"/>
    <property type="match status" value="1"/>
</dbReference>
<feature type="transmembrane region" description="Helical" evidence="7">
    <location>
        <begin position="104"/>
        <end position="129"/>
    </location>
</feature>
<dbReference type="InterPro" id="IPR036259">
    <property type="entry name" value="MFS_trans_sf"/>
</dbReference>
<feature type="transmembrane region" description="Helical" evidence="7">
    <location>
        <begin position="169"/>
        <end position="189"/>
    </location>
</feature>
<gene>
    <name evidence="9" type="ORF">AAA083_09990</name>
</gene>
<feature type="transmembrane region" description="Helical" evidence="7">
    <location>
        <begin position="12"/>
        <end position="29"/>
    </location>
</feature>
<dbReference type="InterPro" id="IPR051788">
    <property type="entry name" value="MFS_Transporter"/>
</dbReference>
<evidence type="ECO:0000256" key="3">
    <source>
        <dbReference type="ARBA" id="ARBA00022448"/>
    </source>
</evidence>
<reference evidence="9 10" key="1">
    <citation type="submission" date="2024-04" db="EMBL/GenBank/DDBJ databases">
        <title>Human intestinal bacterial collection.</title>
        <authorList>
            <person name="Pauvert C."/>
            <person name="Hitch T.C.A."/>
            <person name="Clavel T."/>
        </authorList>
    </citation>
    <scope>NUCLEOTIDE SEQUENCE [LARGE SCALE GENOMIC DNA]</scope>
    <source>
        <strain evidence="9 10">CLA-KB-H42</strain>
    </source>
</reference>
<dbReference type="PROSITE" id="PS50850">
    <property type="entry name" value="MFS"/>
    <property type="match status" value="1"/>
</dbReference>
<evidence type="ECO:0000256" key="7">
    <source>
        <dbReference type="SAM" id="Phobius"/>
    </source>
</evidence>
<evidence type="ECO:0000256" key="5">
    <source>
        <dbReference type="ARBA" id="ARBA00022989"/>
    </source>
</evidence>
<keyword evidence="10" id="KW-1185">Reference proteome</keyword>
<feature type="transmembrane region" description="Helical" evidence="7">
    <location>
        <begin position="217"/>
        <end position="237"/>
    </location>
</feature>
<comment type="similarity">
    <text evidence="2">Belongs to the major facilitator superfamily.</text>
</comment>
<feature type="transmembrane region" description="Helical" evidence="7">
    <location>
        <begin position="284"/>
        <end position="303"/>
    </location>
</feature>
<evidence type="ECO:0000256" key="4">
    <source>
        <dbReference type="ARBA" id="ARBA00022692"/>
    </source>
</evidence>
<evidence type="ECO:0000256" key="6">
    <source>
        <dbReference type="ARBA" id="ARBA00023136"/>
    </source>
</evidence>
<dbReference type="PANTHER" id="PTHR23514:SF3">
    <property type="entry name" value="BYPASS OF STOP CODON PROTEIN 6"/>
    <property type="match status" value="1"/>
</dbReference>
<dbReference type="Pfam" id="PF07690">
    <property type="entry name" value="MFS_1"/>
    <property type="match status" value="1"/>
</dbReference>
<comment type="caution">
    <text evidence="9">The sequence shown here is derived from an EMBL/GenBank/DDBJ whole genome shotgun (WGS) entry which is preliminary data.</text>
</comment>
<keyword evidence="5 7" id="KW-1133">Transmembrane helix</keyword>